<dbReference type="EMBL" id="PISP01000001">
    <property type="protein sequence ID" value="PKD44841.1"/>
    <property type="molecule type" value="Genomic_DNA"/>
</dbReference>
<evidence type="ECO:0000256" key="1">
    <source>
        <dbReference type="ARBA" id="ARBA00004651"/>
    </source>
</evidence>
<evidence type="ECO:0000256" key="6">
    <source>
        <dbReference type="SAM" id="Phobius"/>
    </source>
</evidence>
<evidence type="ECO:0000256" key="3">
    <source>
        <dbReference type="ARBA" id="ARBA00022692"/>
    </source>
</evidence>
<name>A0A2N0VL26_9BACT</name>
<dbReference type="PANTHER" id="PTHR43652:SF2">
    <property type="entry name" value="BASIC AMINO ACID ANTIPORTER YFCC-RELATED"/>
    <property type="match status" value="1"/>
</dbReference>
<protein>
    <submittedName>
        <fullName evidence="7">Short-chain fatty acid transporter</fullName>
    </submittedName>
</protein>
<feature type="transmembrane region" description="Helical" evidence="6">
    <location>
        <begin position="69"/>
        <end position="90"/>
    </location>
</feature>
<proteinExistence type="predicted"/>
<evidence type="ECO:0000256" key="5">
    <source>
        <dbReference type="ARBA" id="ARBA00023136"/>
    </source>
</evidence>
<accession>A0A2N0VL26</accession>
<evidence type="ECO:0000313" key="8">
    <source>
        <dbReference type="Proteomes" id="UP000233398"/>
    </source>
</evidence>
<organism evidence="7 8">
    <name type="scientific">Rhodohalobacter barkolensis</name>
    <dbReference type="NCBI Taxonomy" id="2053187"/>
    <lineage>
        <taxon>Bacteria</taxon>
        <taxon>Pseudomonadati</taxon>
        <taxon>Balneolota</taxon>
        <taxon>Balneolia</taxon>
        <taxon>Balneolales</taxon>
        <taxon>Balneolaceae</taxon>
        <taxon>Rhodohalobacter</taxon>
    </lineage>
</organism>
<comment type="caution">
    <text evidence="7">The sequence shown here is derived from an EMBL/GenBank/DDBJ whole genome shotgun (WGS) entry which is preliminary data.</text>
</comment>
<dbReference type="OrthoDB" id="255482at2"/>
<dbReference type="InterPro" id="IPR051679">
    <property type="entry name" value="DASS-Related_Transporters"/>
</dbReference>
<feature type="transmembrane region" description="Helical" evidence="6">
    <location>
        <begin position="252"/>
        <end position="271"/>
    </location>
</feature>
<feature type="transmembrane region" description="Helical" evidence="6">
    <location>
        <begin position="193"/>
        <end position="212"/>
    </location>
</feature>
<evidence type="ECO:0000313" key="7">
    <source>
        <dbReference type="EMBL" id="PKD44841.1"/>
    </source>
</evidence>
<keyword evidence="8" id="KW-1185">Reference proteome</keyword>
<feature type="transmembrane region" description="Helical" evidence="6">
    <location>
        <begin position="161"/>
        <end position="181"/>
    </location>
</feature>
<evidence type="ECO:0000256" key="2">
    <source>
        <dbReference type="ARBA" id="ARBA00022475"/>
    </source>
</evidence>
<dbReference type="RefSeq" id="WP_101072129.1">
    <property type="nucleotide sequence ID" value="NZ_PISP01000001.1"/>
</dbReference>
<sequence length="458" mass="49341">MKFKVPHTLVLLFFLMIFALVLTWTIPSGEFQTELTEQSREMVVPGTFTEVDQKERLSPLSLFTVVPRALADAQGIIFFVLIIGGALAVVRETGAIDALLGKLINRYGDRPFLLLFFAMFAFAAASATLGMAEEYIPFAVILISVCVALRLDAITAIGTMVIGYGIGYGIALMNPFTLLVAQEVAELQPASGIEYRAILSVPFLAVGFHHVWSYARKVQRDPANSLMVGAVATPASKGQTTYPEMTRRHMGVLISTFAALVLLVFGIYQYAWYLVELGAMFFALAIVVGIISKLSMNETAKVFGKGASELTATALLIGFARSIALLLEDGEVLHTVVNALATPLSSVGAEFSAVGMLFIQSILNFFIPSGSGQAFVTMPLMAPIGDLVGVSRQISVLAFQFGDGLMNMIVPTNPVLMGILGLAGISYDRWFKFIAPLIVKLLILASIALVVAVWIGYS</sequence>
<feature type="transmembrane region" description="Helical" evidence="6">
    <location>
        <begin position="277"/>
        <end position="295"/>
    </location>
</feature>
<feature type="transmembrane region" description="Helical" evidence="6">
    <location>
        <begin position="437"/>
        <end position="457"/>
    </location>
</feature>
<dbReference type="GO" id="GO:0005886">
    <property type="term" value="C:plasma membrane"/>
    <property type="evidence" value="ECO:0007669"/>
    <property type="project" value="UniProtKB-SubCell"/>
</dbReference>
<keyword evidence="5 6" id="KW-0472">Membrane</keyword>
<keyword evidence="3 6" id="KW-0812">Transmembrane</keyword>
<feature type="transmembrane region" description="Helical" evidence="6">
    <location>
        <begin position="135"/>
        <end position="154"/>
    </location>
</feature>
<dbReference type="AlphaFoldDB" id="A0A2N0VL26"/>
<evidence type="ECO:0000256" key="4">
    <source>
        <dbReference type="ARBA" id="ARBA00022989"/>
    </source>
</evidence>
<feature type="transmembrane region" description="Helical" evidence="6">
    <location>
        <begin position="405"/>
        <end position="425"/>
    </location>
</feature>
<reference evidence="7 8" key="1">
    <citation type="submission" date="2017-11" db="EMBL/GenBank/DDBJ databases">
        <title>Rhodohalobacter 15182 sp. nov., isolated from a salt lake.</title>
        <authorList>
            <person name="Han S."/>
        </authorList>
    </citation>
    <scope>NUCLEOTIDE SEQUENCE [LARGE SCALE GENOMIC DNA]</scope>
    <source>
        <strain evidence="7 8">15182</strain>
    </source>
</reference>
<dbReference type="InterPro" id="IPR018385">
    <property type="entry name" value="C4_dicarb_anaerob_car-like"/>
</dbReference>
<dbReference type="Pfam" id="PF03606">
    <property type="entry name" value="DcuC"/>
    <property type="match status" value="1"/>
</dbReference>
<keyword evidence="4 6" id="KW-1133">Transmembrane helix</keyword>
<feature type="transmembrane region" description="Helical" evidence="6">
    <location>
        <begin position="111"/>
        <end position="129"/>
    </location>
</feature>
<dbReference type="PANTHER" id="PTHR43652">
    <property type="entry name" value="BASIC AMINO ACID ANTIPORTER YFCC-RELATED"/>
    <property type="match status" value="1"/>
</dbReference>
<comment type="subcellular location">
    <subcellularLocation>
        <location evidence="1">Cell membrane</location>
        <topology evidence="1">Multi-pass membrane protein</topology>
    </subcellularLocation>
</comment>
<keyword evidence="2" id="KW-1003">Cell membrane</keyword>
<dbReference type="Proteomes" id="UP000233398">
    <property type="component" value="Unassembled WGS sequence"/>
</dbReference>
<gene>
    <name evidence="7" type="ORF">CWD77_05100</name>
</gene>